<feature type="transmembrane region" description="Helical" evidence="6">
    <location>
        <begin position="180"/>
        <end position="199"/>
    </location>
</feature>
<evidence type="ECO:0000256" key="6">
    <source>
        <dbReference type="SAM" id="Phobius"/>
    </source>
</evidence>
<feature type="transmembrane region" description="Helical" evidence="6">
    <location>
        <begin position="34"/>
        <end position="56"/>
    </location>
</feature>
<dbReference type="SUPFAM" id="SSF81345">
    <property type="entry name" value="ABC transporter involved in vitamin B12 uptake, BtuC"/>
    <property type="match status" value="1"/>
</dbReference>
<name>A0A832T5S6_PYRHR</name>
<dbReference type="GO" id="GO:0043190">
    <property type="term" value="C:ATP-binding cassette (ABC) transporter complex"/>
    <property type="evidence" value="ECO:0007669"/>
    <property type="project" value="InterPro"/>
</dbReference>
<evidence type="ECO:0000313" key="7">
    <source>
        <dbReference type="EMBL" id="HII60623.1"/>
    </source>
</evidence>
<dbReference type="RefSeq" id="WP_010885719.1">
    <property type="nucleotide sequence ID" value="NZ_DUJN01000002.1"/>
</dbReference>
<dbReference type="InterPro" id="IPR037294">
    <property type="entry name" value="ABC_BtuC-like"/>
</dbReference>
<dbReference type="GO" id="GO:0055085">
    <property type="term" value="P:transmembrane transport"/>
    <property type="evidence" value="ECO:0007669"/>
    <property type="project" value="InterPro"/>
</dbReference>
<comment type="subcellular location">
    <subcellularLocation>
        <location evidence="1">Membrane</location>
        <topology evidence="1">Multi-pass membrane protein</topology>
    </subcellularLocation>
</comment>
<reference evidence="7" key="1">
    <citation type="journal article" date="2020" name="bioRxiv">
        <title>A rank-normalized archaeal taxonomy based on genome phylogeny resolves widespread incomplete and uneven classifications.</title>
        <authorList>
            <person name="Rinke C."/>
            <person name="Chuvochina M."/>
            <person name="Mussig A.J."/>
            <person name="Chaumeil P.-A."/>
            <person name="Waite D.W."/>
            <person name="Whitman W.B."/>
            <person name="Parks D.H."/>
            <person name="Hugenholtz P."/>
        </authorList>
    </citation>
    <scope>NUCLEOTIDE SEQUENCE</scope>
    <source>
        <strain evidence="7">UBA8834</strain>
    </source>
</reference>
<dbReference type="OMA" id="WLESNTQ"/>
<evidence type="ECO:0000256" key="3">
    <source>
        <dbReference type="ARBA" id="ARBA00022692"/>
    </source>
</evidence>
<dbReference type="EMBL" id="DUJN01000002">
    <property type="protein sequence ID" value="HII60623.1"/>
    <property type="molecule type" value="Genomic_DNA"/>
</dbReference>
<gene>
    <name evidence="7" type="ORF">HA331_02500</name>
</gene>
<keyword evidence="4 6" id="KW-1133">Transmembrane helix</keyword>
<evidence type="ECO:0000256" key="1">
    <source>
        <dbReference type="ARBA" id="ARBA00004141"/>
    </source>
</evidence>
<feature type="transmembrane region" description="Helical" evidence="6">
    <location>
        <begin position="6"/>
        <end position="27"/>
    </location>
</feature>
<evidence type="ECO:0000313" key="8">
    <source>
        <dbReference type="Proteomes" id="UP000617544"/>
    </source>
</evidence>
<accession>A0A832T5S6</accession>
<keyword evidence="5 6" id="KW-0472">Membrane</keyword>
<organism evidence="7 8">
    <name type="scientific">Pyrococcus horikoshii</name>
    <dbReference type="NCBI Taxonomy" id="53953"/>
    <lineage>
        <taxon>Archaea</taxon>
        <taxon>Methanobacteriati</taxon>
        <taxon>Methanobacteriota</taxon>
        <taxon>Thermococci</taxon>
        <taxon>Thermococcales</taxon>
        <taxon>Thermococcaceae</taxon>
        <taxon>Pyrococcus</taxon>
    </lineage>
</organism>
<feature type="transmembrane region" description="Helical" evidence="6">
    <location>
        <begin position="255"/>
        <end position="271"/>
    </location>
</feature>
<protein>
    <submittedName>
        <fullName evidence="7">Metal ABC transporter permease</fullName>
    </submittedName>
</protein>
<dbReference type="Gene3D" id="1.10.3470.10">
    <property type="entry name" value="ABC transporter involved in vitamin B12 uptake, BtuC"/>
    <property type="match status" value="1"/>
</dbReference>
<comment type="caution">
    <text evidence="7">The sequence shown here is derived from an EMBL/GenBank/DDBJ whole genome shotgun (WGS) entry which is preliminary data.</text>
</comment>
<feature type="transmembrane region" description="Helical" evidence="6">
    <location>
        <begin position="228"/>
        <end position="249"/>
    </location>
</feature>
<dbReference type="PANTHER" id="PTHR30477">
    <property type="entry name" value="ABC-TRANSPORTER METAL-BINDING PROTEIN"/>
    <property type="match status" value="1"/>
</dbReference>
<evidence type="ECO:0000256" key="5">
    <source>
        <dbReference type="ARBA" id="ARBA00023136"/>
    </source>
</evidence>
<dbReference type="Proteomes" id="UP000617544">
    <property type="component" value="Unassembled WGS sequence"/>
</dbReference>
<dbReference type="InterPro" id="IPR001626">
    <property type="entry name" value="ABC_TroCD"/>
</dbReference>
<feature type="transmembrane region" description="Helical" evidence="6">
    <location>
        <begin position="134"/>
        <end position="160"/>
    </location>
</feature>
<sequence>MIEEYLLRALLASLMVSTLLGLLSPLINVKGVAFLTHATFHALLFGAVLGMILGLIMGDLSLIFWISLLIAIIVVIGIAEMEIRGYSSDTAVGTMAGIIAGLTVLGFGILYKVMASRPYFALSESIVSYLTGEIFLITFDDLTLLVIGGFLVFTIMVIFYRDFLYLSFDPEGLESHGGNVRLYLMLLYFLVGAVGGLIVKTVGLITLQVLAVLPGAIALTISRGIREFVGISLGLTLAIQVSSTFLGYYFNIPPSGLATIFLGTIYGVLALRRKII</sequence>
<dbReference type="GeneID" id="1442500"/>
<evidence type="ECO:0000256" key="4">
    <source>
        <dbReference type="ARBA" id="ARBA00022989"/>
    </source>
</evidence>
<dbReference type="AlphaFoldDB" id="A0A832T5S6"/>
<proteinExistence type="inferred from homology"/>
<feature type="transmembrane region" description="Helical" evidence="6">
    <location>
        <begin position="205"/>
        <end position="221"/>
    </location>
</feature>
<dbReference type="PANTHER" id="PTHR30477:SF21">
    <property type="entry name" value="ABC-3 PROTEIN"/>
    <property type="match status" value="1"/>
</dbReference>
<feature type="transmembrane region" description="Helical" evidence="6">
    <location>
        <begin position="91"/>
        <end position="114"/>
    </location>
</feature>
<comment type="similarity">
    <text evidence="2">Belongs to the ABC-3 integral membrane protein family.</text>
</comment>
<dbReference type="Pfam" id="PF00950">
    <property type="entry name" value="ABC-3"/>
    <property type="match status" value="1"/>
</dbReference>
<keyword evidence="3 6" id="KW-0812">Transmembrane</keyword>
<evidence type="ECO:0000256" key="2">
    <source>
        <dbReference type="ARBA" id="ARBA00008034"/>
    </source>
</evidence>
<feature type="transmembrane region" description="Helical" evidence="6">
    <location>
        <begin position="62"/>
        <end position="79"/>
    </location>
</feature>